<dbReference type="GO" id="GO:0016787">
    <property type="term" value="F:hydrolase activity"/>
    <property type="evidence" value="ECO:0007669"/>
    <property type="project" value="UniProtKB-KW"/>
</dbReference>
<dbReference type="OrthoDB" id="3200163at2759"/>
<dbReference type="Gene3D" id="3.40.50.1820">
    <property type="entry name" value="alpha/beta hydrolase"/>
    <property type="match status" value="1"/>
</dbReference>
<sequence length="189" mass="20298">GSVLGKYVSLKGFAQPVAVFLGIPFAKPPLGSLRFAPPQPAEPWTFVKNTTSYPPRCSQSTVLAEMSSELISNGTKSIKPKFSEDCLYLNIYTPADLRKRSRLPVSGAPIYDGLVLSAHENVVVVTIQYRLGIWGFFSTGDEHSRGNWGHLDQVAALRWVQENIATFGGDPGSVTISGVSAGGESVSVL</sequence>
<dbReference type="InterPro" id="IPR019819">
    <property type="entry name" value="Carboxylesterase_B_CS"/>
</dbReference>
<dbReference type="InterPro" id="IPR002018">
    <property type="entry name" value="CarbesteraseB"/>
</dbReference>
<keyword evidence="6" id="KW-1185">Reference proteome</keyword>
<feature type="domain" description="Carboxylesterase type B" evidence="4">
    <location>
        <begin position="1"/>
        <end position="189"/>
    </location>
</feature>
<reference evidence="5 6" key="1">
    <citation type="journal article" date="2018" name="Mol. Genet. Genomics">
        <title>The red deer Cervus elaphus genome CerEla1.0: sequencing, annotating, genes, and chromosomes.</title>
        <authorList>
            <person name="Bana N.A."/>
            <person name="Nyiri A."/>
            <person name="Nagy J."/>
            <person name="Frank K."/>
            <person name="Nagy T."/>
            <person name="Steger V."/>
            <person name="Schiller M."/>
            <person name="Lakatos P."/>
            <person name="Sugar L."/>
            <person name="Horn P."/>
            <person name="Barta E."/>
            <person name="Orosz L."/>
        </authorList>
    </citation>
    <scope>NUCLEOTIDE SEQUENCE [LARGE SCALE GENOMIC DNA]</scope>
    <source>
        <strain evidence="5">Hungarian</strain>
    </source>
</reference>
<evidence type="ECO:0000256" key="1">
    <source>
        <dbReference type="ARBA" id="ARBA00005964"/>
    </source>
</evidence>
<dbReference type="EC" id="3.1.1.-" evidence="3"/>
<evidence type="ECO:0000259" key="4">
    <source>
        <dbReference type="Pfam" id="PF00135"/>
    </source>
</evidence>
<comment type="similarity">
    <text evidence="1 3">Belongs to the type-B carboxylesterase/lipase family.</text>
</comment>
<name>A0A212DC26_CEREH</name>
<dbReference type="SUPFAM" id="SSF53474">
    <property type="entry name" value="alpha/beta-Hydrolases"/>
    <property type="match status" value="1"/>
</dbReference>
<dbReference type="InterPro" id="IPR019826">
    <property type="entry name" value="Carboxylesterase_B_AS"/>
</dbReference>
<keyword evidence="2 3" id="KW-0378">Hydrolase</keyword>
<comment type="caution">
    <text evidence="5">The sequence shown here is derived from an EMBL/GenBank/DDBJ whole genome shotgun (WGS) entry which is preliminary data.</text>
</comment>
<gene>
    <name evidence="5" type="ORF">Celaphus_00004144</name>
</gene>
<dbReference type="InterPro" id="IPR029058">
    <property type="entry name" value="AB_hydrolase_fold"/>
</dbReference>
<dbReference type="InterPro" id="IPR050309">
    <property type="entry name" value="Type-B_Carboxylest/Lipase"/>
</dbReference>
<evidence type="ECO:0000256" key="2">
    <source>
        <dbReference type="ARBA" id="ARBA00022801"/>
    </source>
</evidence>
<dbReference type="AlphaFoldDB" id="A0A212DC26"/>
<evidence type="ECO:0000313" key="6">
    <source>
        <dbReference type="Proteomes" id="UP000242450"/>
    </source>
</evidence>
<evidence type="ECO:0000313" key="5">
    <source>
        <dbReference type="EMBL" id="OWK15778.1"/>
    </source>
</evidence>
<dbReference type="EMBL" id="MKHE01000004">
    <property type="protein sequence ID" value="OWK15778.1"/>
    <property type="molecule type" value="Genomic_DNA"/>
</dbReference>
<dbReference type="Pfam" id="PF00135">
    <property type="entry name" value="COesterase"/>
    <property type="match status" value="1"/>
</dbReference>
<protein>
    <recommendedName>
        <fullName evidence="3">Carboxylic ester hydrolase</fullName>
        <ecNumber evidence="3">3.1.1.-</ecNumber>
    </recommendedName>
</protein>
<dbReference type="PROSITE" id="PS00941">
    <property type="entry name" value="CARBOXYLESTERASE_B_2"/>
    <property type="match status" value="1"/>
</dbReference>
<accession>A0A212DC26</accession>
<feature type="non-terminal residue" evidence="5">
    <location>
        <position position="189"/>
    </location>
</feature>
<dbReference type="PROSITE" id="PS00122">
    <property type="entry name" value="CARBOXYLESTERASE_B_1"/>
    <property type="match status" value="1"/>
</dbReference>
<organism evidence="5 6">
    <name type="scientific">Cervus elaphus hippelaphus</name>
    <name type="common">European red deer</name>
    <dbReference type="NCBI Taxonomy" id="46360"/>
    <lineage>
        <taxon>Eukaryota</taxon>
        <taxon>Metazoa</taxon>
        <taxon>Chordata</taxon>
        <taxon>Craniata</taxon>
        <taxon>Vertebrata</taxon>
        <taxon>Euteleostomi</taxon>
        <taxon>Mammalia</taxon>
        <taxon>Eutheria</taxon>
        <taxon>Laurasiatheria</taxon>
        <taxon>Artiodactyla</taxon>
        <taxon>Ruminantia</taxon>
        <taxon>Pecora</taxon>
        <taxon>Cervidae</taxon>
        <taxon>Cervinae</taxon>
        <taxon>Cervus</taxon>
    </lineage>
</organism>
<dbReference type="PANTHER" id="PTHR11559">
    <property type="entry name" value="CARBOXYLESTERASE"/>
    <property type="match status" value="1"/>
</dbReference>
<proteinExistence type="inferred from homology"/>
<feature type="non-terminal residue" evidence="5">
    <location>
        <position position="1"/>
    </location>
</feature>
<evidence type="ECO:0000256" key="3">
    <source>
        <dbReference type="RuleBase" id="RU361235"/>
    </source>
</evidence>
<dbReference type="Proteomes" id="UP000242450">
    <property type="component" value="Chromosome 4"/>
</dbReference>